<evidence type="ECO:0000313" key="1">
    <source>
        <dbReference type="EMBL" id="RVW72082.1"/>
    </source>
</evidence>
<gene>
    <name evidence="1" type="ORF">CK203_054789</name>
</gene>
<organism evidence="1 2">
    <name type="scientific">Vitis vinifera</name>
    <name type="common">Grape</name>
    <dbReference type="NCBI Taxonomy" id="29760"/>
    <lineage>
        <taxon>Eukaryota</taxon>
        <taxon>Viridiplantae</taxon>
        <taxon>Streptophyta</taxon>
        <taxon>Embryophyta</taxon>
        <taxon>Tracheophyta</taxon>
        <taxon>Spermatophyta</taxon>
        <taxon>Magnoliopsida</taxon>
        <taxon>eudicotyledons</taxon>
        <taxon>Gunneridae</taxon>
        <taxon>Pentapetalae</taxon>
        <taxon>rosids</taxon>
        <taxon>Vitales</taxon>
        <taxon>Vitaceae</taxon>
        <taxon>Viteae</taxon>
        <taxon>Vitis</taxon>
    </lineage>
</organism>
<protein>
    <submittedName>
        <fullName evidence="1">Uncharacterized protein</fullName>
    </submittedName>
</protein>
<dbReference type="EMBL" id="QGNW01000423">
    <property type="protein sequence ID" value="RVW72082.1"/>
    <property type="molecule type" value="Genomic_DNA"/>
</dbReference>
<reference evidence="1 2" key="1">
    <citation type="journal article" date="2018" name="PLoS Genet.">
        <title>Population sequencing reveals clonal diversity and ancestral inbreeding in the grapevine cultivar Chardonnay.</title>
        <authorList>
            <person name="Roach M.J."/>
            <person name="Johnson D.L."/>
            <person name="Bohlmann J."/>
            <person name="van Vuuren H.J."/>
            <person name="Jones S.J."/>
            <person name="Pretorius I.S."/>
            <person name="Schmidt S.A."/>
            <person name="Borneman A.R."/>
        </authorList>
    </citation>
    <scope>NUCLEOTIDE SEQUENCE [LARGE SCALE GENOMIC DNA]</scope>
    <source>
        <strain evidence="2">cv. Chardonnay</strain>
        <tissue evidence="1">Leaf</tissue>
    </source>
</reference>
<proteinExistence type="predicted"/>
<evidence type="ECO:0000313" key="2">
    <source>
        <dbReference type="Proteomes" id="UP000288805"/>
    </source>
</evidence>
<dbReference type="Proteomes" id="UP000288805">
    <property type="component" value="Unassembled WGS sequence"/>
</dbReference>
<dbReference type="AlphaFoldDB" id="A0A438GIS9"/>
<sequence length="214" mass="23949">MGSGVGELIENNIVGAFIQTLMHWIPLELHSEACLHESSTRMGDLLGSPHVTPLLPFSYEISMIYVCIRYANRAIGANANIFRTPRPKLWLKTPFLPSLPIHSSKGCSEPTIVILASRLMSRSNANPCTKTRVQSYRSKAGVNFKRDMLSDLDKHPRYSHNNTSVKTNFSPYFLLSSTTEVVPQSYHIRGLGRNNMTGVIIPALMHRIPSELRS</sequence>
<name>A0A438GIS9_VITVI</name>
<comment type="caution">
    <text evidence="1">The sequence shown here is derived from an EMBL/GenBank/DDBJ whole genome shotgun (WGS) entry which is preliminary data.</text>
</comment>
<accession>A0A438GIS9</accession>